<feature type="region of interest" description="Disordered" evidence="1">
    <location>
        <begin position="28"/>
        <end position="49"/>
    </location>
</feature>
<dbReference type="EMBL" id="CABFOC020000043">
    <property type="protein sequence ID" value="CAH0052135.1"/>
    <property type="molecule type" value="Genomic_DNA"/>
</dbReference>
<sequence length="189" mass="20035">MLPTPQPSHDSPSNDDRAEAILVNKAALDKALDTKQKPRPPLSDESRIDEQGSYFVGVVPPPGPHDGASACCQRFGLTVAKVPFFGGTHQFLSQGHNLVLGRGDRDAHGPIGCFEPICEDADSQTARVAATFPGMTMLPNQESRLSHDSDPSVEHECTKVRVSSVHLAFSALPASAAALTEIGSLADQV</sequence>
<dbReference type="AlphaFoldDB" id="A0A9P0ELV2"/>
<comment type="caution">
    <text evidence="2">The sequence shown here is derived from an EMBL/GenBank/DDBJ whole genome shotgun (WGS) entry which is preliminary data.</text>
</comment>
<proteinExistence type="predicted"/>
<name>A0A9P0ELV2_9HYPO</name>
<gene>
    <name evidence="2" type="ORF">CSOL1703_00015023</name>
</gene>
<reference evidence="2" key="1">
    <citation type="submission" date="2021-10" db="EMBL/GenBank/DDBJ databases">
        <authorList>
            <person name="Piombo E."/>
        </authorList>
    </citation>
    <scope>NUCLEOTIDE SEQUENCE</scope>
</reference>
<accession>A0A9P0ELV2</accession>
<evidence type="ECO:0000313" key="3">
    <source>
        <dbReference type="Proteomes" id="UP000775872"/>
    </source>
</evidence>
<dbReference type="Proteomes" id="UP000775872">
    <property type="component" value="Unassembled WGS sequence"/>
</dbReference>
<evidence type="ECO:0000256" key="1">
    <source>
        <dbReference type="SAM" id="MobiDB-lite"/>
    </source>
</evidence>
<protein>
    <submittedName>
        <fullName evidence="2">Uncharacterized protein</fullName>
    </submittedName>
</protein>
<evidence type="ECO:0000313" key="2">
    <source>
        <dbReference type="EMBL" id="CAH0052135.1"/>
    </source>
</evidence>
<organism evidence="2 3">
    <name type="scientific">Clonostachys solani</name>
    <dbReference type="NCBI Taxonomy" id="160281"/>
    <lineage>
        <taxon>Eukaryota</taxon>
        <taxon>Fungi</taxon>
        <taxon>Dikarya</taxon>
        <taxon>Ascomycota</taxon>
        <taxon>Pezizomycotina</taxon>
        <taxon>Sordariomycetes</taxon>
        <taxon>Hypocreomycetidae</taxon>
        <taxon>Hypocreales</taxon>
        <taxon>Bionectriaceae</taxon>
        <taxon>Clonostachys</taxon>
    </lineage>
</organism>
<keyword evidence="3" id="KW-1185">Reference proteome</keyword>